<dbReference type="STRING" id="574650.SAMN04487966_10854"/>
<feature type="transmembrane region" description="Helical" evidence="5">
    <location>
        <begin position="105"/>
        <end position="125"/>
    </location>
</feature>
<reference evidence="8 9" key="1">
    <citation type="submission" date="2016-10" db="EMBL/GenBank/DDBJ databases">
        <authorList>
            <person name="de Groot N.N."/>
        </authorList>
    </citation>
    <scope>NUCLEOTIDE SEQUENCE [LARGE SCALE GENOMIC DNA]</scope>
    <source>
        <strain evidence="8 9">CGMCC 1.7054</strain>
    </source>
</reference>
<feature type="domain" description="Methylamine utilisation protein MauE" evidence="7">
    <location>
        <begin position="4"/>
        <end position="124"/>
    </location>
</feature>
<evidence type="ECO:0000256" key="1">
    <source>
        <dbReference type="ARBA" id="ARBA00004141"/>
    </source>
</evidence>
<feature type="chain" id="PRO_5011631054" description="Methylamine utilisation protein MauE domain-containing protein" evidence="6">
    <location>
        <begin position="28"/>
        <end position="358"/>
    </location>
</feature>
<keyword evidence="9" id="KW-1185">Reference proteome</keyword>
<dbReference type="AlphaFoldDB" id="A0A1I7MP69"/>
<gene>
    <name evidence="8" type="ORF">SAMN04487966_10854</name>
</gene>
<evidence type="ECO:0000256" key="4">
    <source>
        <dbReference type="ARBA" id="ARBA00023136"/>
    </source>
</evidence>
<evidence type="ECO:0000256" key="6">
    <source>
        <dbReference type="SAM" id="SignalP"/>
    </source>
</evidence>
<dbReference type="Pfam" id="PF07291">
    <property type="entry name" value="MauE"/>
    <property type="match status" value="1"/>
</dbReference>
<dbReference type="RefSeq" id="WP_091698004.1">
    <property type="nucleotide sequence ID" value="NZ_FPCG01000008.1"/>
</dbReference>
<keyword evidence="3 5" id="KW-1133">Transmembrane helix</keyword>
<feature type="signal peptide" evidence="6">
    <location>
        <begin position="1"/>
        <end position="27"/>
    </location>
</feature>
<keyword evidence="2 5" id="KW-0812">Transmembrane</keyword>
<keyword evidence="4 5" id="KW-0472">Membrane</keyword>
<evidence type="ECO:0000256" key="5">
    <source>
        <dbReference type="SAM" id="Phobius"/>
    </source>
</evidence>
<evidence type="ECO:0000259" key="7">
    <source>
        <dbReference type="Pfam" id="PF07291"/>
    </source>
</evidence>
<accession>A0A1I7MP69</accession>
<keyword evidence="6" id="KW-0732">Signal</keyword>
<evidence type="ECO:0000313" key="8">
    <source>
        <dbReference type="EMBL" id="SFV23716.1"/>
    </source>
</evidence>
<proteinExistence type="predicted"/>
<dbReference type="GO" id="GO:0030416">
    <property type="term" value="P:methylamine metabolic process"/>
    <property type="evidence" value="ECO:0007669"/>
    <property type="project" value="InterPro"/>
</dbReference>
<sequence length="358" mass="37259">MPALWALALIFLLSGAAKLLTPGSAQAAFDGLKVPRALNTPWIVRSFPFAEIVLAVALVLPLPLLQTIAGGAAVVMMVVFLVLVRGARQTGEACHCFGAASTRPVTTATIGRNVLFLILSVLAVIEAVRHLVLDGAQTPGLATGTWADLAWLVLVALLLAGTALIIGRESAPQPAETDPFPAPAPAAAPQPVFAEGQALAGEVVEEEVPRHPIPSTAVHWNRQYHDLAVLAHGQAMLVFRLSPGCGSCASIIEQLRGWGEAIGPIALRIMVPVGAPEQGIHGFDEFPQQMIMRDPGGATVTALGLSGYPTAVLLGTDDLTAGGPAHGYDDVMALVNEVREVFSDQRTLAATTPEGTSA</sequence>
<dbReference type="EMBL" id="FPCG01000008">
    <property type="protein sequence ID" value="SFV23716.1"/>
    <property type="molecule type" value="Genomic_DNA"/>
</dbReference>
<dbReference type="GO" id="GO:0016020">
    <property type="term" value="C:membrane"/>
    <property type="evidence" value="ECO:0007669"/>
    <property type="project" value="UniProtKB-SubCell"/>
</dbReference>
<protein>
    <recommendedName>
        <fullName evidence="7">Methylamine utilisation protein MauE domain-containing protein</fullName>
    </recommendedName>
</protein>
<dbReference type="Proteomes" id="UP000198881">
    <property type="component" value="Unassembled WGS sequence"/>
</dbReference>
<dbReference type="InterPro" id="IPR009908">
    <property type="entry name" value="Methylamine_util_MauE"/>
</dbReference>
<dbReference type="OrthoDB" id="5006039at2"/>
<evidence type="ECO:0000256" key="2">
    <source>
        <dbReference type="ARBA" id="ARBA00022692"/>
    </source>
</evidence>
<name>A0A1I7MP69_9MICC</name>
<feature type="transmembrane region" description="Helical" evidence="5">
    <location>
        <begin position="145"/>
        <end position="166"/>
    </location>
</feature>
<evidence type="ECO:0000313" key="9">
    <source>
        <dbReference type="Proteomes" id="UP000198881"/>
    </source>
</evidence>
<organism evidence="8 9">
    <name type="scientific">Micrococcus terreus</name>
    <dbReference type="NCBI Taxonomy" id="574650"/>
    <lineage>
        <taxon>Bacteria</taxon>
        <taxon>Bacillati</taxon>
        <taxon>Actinomycetota</taxon>
        <taxon>Actinomycetes</taxon>
        <taxon>Micrococcales</taxon>
        <taxon>Micrococcaceae</taxon>
        <taxon>Micrococcus</taxon>
    </lineage>
</organism>
<feature type="transmembrane region" description="Helical" evidence="5">
    <location>
        <begin position="51"/>
        <end position="84"/>
    </location>
</feature>
<evidence type="ECO:0000256" key="3">
    <source>
        <dbReference type="ARBA" id="ARBA00022989"/>
    </source>
</evidence>
<dbReference type="InterPro" id="IPR036249">
    <property type="entry name" value="Thioredoxin-like_sf"/>
</dbReference>
<dbReference type="SUPFAM" id="SSF52833">
    <property type="entry name" value="Thioredoxin-like"/>
    <property type="match status" value="1"/>
</dbReference>
<comment type="subcellular location">
    <subcellularLocation>
        <location evidence="1">Membrane</location>
        <topology evidence="1">Multi-pass membrane protein</topology>
    </subcellularLocation>
</comment>